<evidence type="ECO:0000313" key="2">
    <source>
        <dbReference type="Proteomes" id="UP000827976"/>
    </source>
</evidence>
<keyword evidence="2" id="KW-1185">Reference proteome</keyword>
<dbReference type="Proteomes" id="UP000827976">
    <property type="component" value="Chromosome 15"/>
</dbReference>
<organism evidence="1 2">
    <name type="scientific">Dioscorea alata</name>
    <name type="common">Purple yam</name>
    <dbReference type="NCBI Taxonomy" id="55571"/>
    <lineage>
        <taxon>Eukaryota</taxon>
        <taxon>Viridiplantae</taxon>
        <taxon>Streptophyta</taxon>
        <taxon>Embryophyta</taxon>
        <taxon>Tracheophyta</taxon>
        <taxon>Spermatophyta</taxon>
        <taxon>Magnoliopsida</taxon>
        <taxon>Liliopsida</taxon>
        <taxon>Dioscoreales</taxon>
        <taxon>Dioscoreaceae</taxon>
        <taxon>Dioscorea</taxon>
    </lineage>
</organism>
<reference evidence="2" key="1">
    <citation type="journal article" date="2022" name="Nat. Commun.">
        <title>Chromosome evolution and the genetic basis of agronomically important traits in greater yam.</title>
        <authorList>
            <person name="Bredeson J.V."/>
            <person name="Lyons J.B."/>
            <person name="Oniyinde I.O."/>
            <person name="Okereke N.R."/>
            <person name="Kolade O."/>
            <person name="Nnabue I."/>
            <person name="Nwadili C.O."/>
            <person name="Hribova E."/>
            <person name="Parker M."/>
            <person name="Nwogha J."/>
            <person name="Shu S."/>
            <person name="Carlson J."/>
            <person name="Kariba R."/>
            <person name="Muthemba S."/>
            <person name="Knop K."/>
            <person name="Barton G.J."/>
            <person name="Sherwood A.V."/>
            <person name="Lopez-Montes A."/>
            <person name="Asiedu R."/>
            <person name="Jamnadass R."/>
            <person name="Muchugi A."/>
            <person name="Goodstein D."/>
            <person name="Egesi C.N."/>
            <person name="Featherston J."/>
            <person name="Asfaw A."/>
            <person name="Simpson G.G."/>
            <person name="Dolezel J."/>
            <person name="Hendre P.S."/>
            <person name="Van Deynze A."/>
            <person name="Kumar P.L."/>
            <person name="Obidiegwu J.E."/>
            <person name="Bhattacharjee R."/>
            <person name="Rokhsar D.S."/>
        </authorList>
    </citation>
    <scope>NUCLEOTIDE SEQUENCE [LARGE SCALE GENOMIC DNA]</scope>
    <source>
        <strain evidence="2">cv. TDa95/00328</strain>
    </source>
</reference>
<accession>A0ACB7UKD3</accession>
<proteinExistence type="predicted"/>
<dbReference type="EMBL" id="CM037025">
    <property type="protein sequence ID" value="KAH7660938.1"/>
    <property type="molecule type" value="Genomic_DNA"/>
</dbReference>
<name>A0ACB7UKD3_DIOAL</name>
<sequence length="139" mass="15692">MGNHISSELQKKHRPRRLPSQAALDAVTPAAAAATVRVIYPEGKMEEYKGESVKVEKVLERSSGCCLVSGEEMRVGEFPASLPDGEELRRGQLYFVLPSSAARQRLTLHELCWLAVTAHAAMQRQRLPMGMKEWRYDRR</sequence>
<comment type="caution">
    <text evidence="1">The sequence shown here is derived from an EMBL/GenBank/DDBJ whole genome shotgun (WGS) entry which is preliminary data.</text>
</comment>
<gene>
    <name evidence="1" type="ORF">IHE45_15G028700</name>
</gene>
<protein>
    <submittedName>
        <fullName evidence="1">Uncharacterized protein</fullName>
    </submittedName>
</protein>
<evidence type="ECO:0000313" key="1">
    <source>
        <dbReference type="EMBL" id="KAH7660938.1"/>
    </source>
</evidence>